<dbReference type="Proteomes" id="UP000680656">
    <property type="component" value="Chromosome"/>
</dbReference>
<dbReference type="GO" id="GO:0008757">
    <property type="term" value="F:S-adenosylmethionine-dependent methyltransferase activity"/>
    <property type="evidence" value="ECO:0007669"/>
    <property type="project" value="InterPro"/>
</dbReference>
<protein>
    <submittedName>
        <fullName evidence="2">Methyltransferase domain-containing protein</fullName>
    </submittedName>
</protein>
<dbReference type="InterPro" id="IPR013216">
    <property type="entry name" value="Methyltransf_11"/>
</dbReference>
<dbReference type="EMBL" id="CP075546">
    <property type="protein sequence ID" value="QVV88209.1"/>
    <property type="molecule type" value="Genomic_DNA"/>
</dbReference>
<gene>
    <name evidence="2" type="ORF">KHC33_12850</name>
</gene>
<dbReference type="CDD" id="cd02440">
    <property type="entry name" value="AdoMet_MTases"/>
    <property type="match status" value="1"/>
</dbReference>
<dbReference type="GeneID" id="65098088"/>
<dbReference type="Pfam" id="PF08241">
    <property type="entry name" value="Methyltransf_11"/>
    <property type="match status" value="1"/>
</dbReference>
<evidence type="ECO:0000313" key="3">
    <source>
        <dbReference type="Proteomes" id="UP000680656"/>
    </source>
</evidence>
<name>A0A8E7AZS2_9EURY</name>
<evidence type="ECO:0000313" key="2">
    <source>
        <dbReference type="EMBL" id="QVV88209.1"/>
    </source>
</evidence>
<dbReference type="KEGG" id="mrtj:KHC33_12850"/>
<keyword evidence="2" id="KW-0489">Methyltransferase</keyword>
<evidence type="ECO:0000259" key="1">
    <source>
        <dbReference type="Pfam" id="PF08241"/>
    </source>
</evidence>
<dbReference type="PANTHER" id="PTHR43591:SF24">
    <property type="entry name" value="2-METHOXY-6-POLYPRENYL-1,4-BENZOQUINOL METHYLASE, MITOCHONDRIAL"/>
    <property type="match status" value="1"/>
</dbReference>
<dbReference type="PANTHER" id="PTHR43591">
    <property type="entry name" value="METHYLTRANSFERASE"/>
    <property type="match status" value="1"/>
</dbReference>
<keyword evidence="3" id="KW-1185">Reference proteome</keyword>
<dbReference type="GO" id="GO:0032259">
    <property type="term" value="P:methylation"/>
    <property type="evidence" value="ECO:0007669"/>
    <property type="project" value="UniProtKB-KW"/>
</dbReference>
<dbReference type="Gene3D" id="3.40.50.150">
    <property type="entry name" value="Vaccinia Virus protein VP39"/>
    <property type="match status" value="1"/>
</dbReference>
<dbReference type="RefSeq" id="WP_214419026.1">
    <property type="nucleotide sequence ID" value="NZ_CP075546.1"/>
</dbReference>
<sequence>MDNCAQIQDQVKNNIRMYWNERSKTFDQDVGHGADEYECWLWKKHLSDIIGEKPKNILDVGTGTGMIAINLAELGHTVTGIDLCEEMLELAKEKAKTRDLPIRFLQGDAENPEFSDQMFDVVICRHLLWTLPHPDKAIREWSRVCRPGGIIIAIDGHLTPRNCFGHSDDMDESSMDERQKLWKQMYSPEITKHLPFGKDLTMDFLASFFTTNGLFEVIHRYIPDISEYQKQVLRDKKENGEHCEVNIIWGTVR</sequence>
<dbReference type="SUPFAM" id="SSF53335">
    <property type="entry name" value="S-adenosyl-L-methionine-dependent methyltransferases"/>
    <property type="match status" value="1"/>
</dbReference>
<dbReference type="AlphaFoldDB" id="A0A8E7AZS2"/>
<keyword evidence="2" id="KW-0808">Transferase</keyword>
<proteinExistence type="predicted"/>
<accession>A0A8E7AZS2</accession>
<reference evidence="2 3" key="1">
    <citation type="submission" date="2021-05" db="EMBL/GenBank/DDBJ databases">
        <title>A novel Methanospirillum isolate from a pyrite-forming mixed culture.</title>
        <authorList>
            <person name="Bunk B."/>
            <person name="Sproer C."/>
            <person name="Spring S."/>
            <person name="Pester M."/>
        </authorList>
    </citation>
    <scope>NUCLEOTIDE SEQUENCE [LARGE SCALE GENOMIC DNA]</scope>
    <source>
        <strain evidence="2 3">J.3.6.1-F.2.7.3</strain>
    </source>
</reference>
<organism evidence="2 3">
    <name type="scientific">Methanospirillum purgamenti</name>
    <dbReference type="NCBI Taxonomy" id="2834276"/>
    <lineage>
        <taxon>Archaea</taxon>
        <taxon>Methanobacteriati</taxon>
        <taxon>Methanobacteriota</taxon>
        <taxon>Stenosarchaea group</taxon>
        <taxon>Methanomicrobia</taxon>
        <taxon>Methanomicrobiales</taxon>
        <taxon>Methanospirillaceae</taxon>
        <taxon>Methanospirillum</taxon>
    </lineage>
</organism>
<dbReference type="InterPro" id="IPR029063">
    <property type="entry name" value="SAM-dependent_MTases_sf"/>
</dbReference>
<feature type="domain" description="Methyltransferase type 11" evidence="1">
    <location>
        <begin position="58"/>
        <end position="152"/>
    </location>
</feature>